<accession>A0AAC8QDL8</accession>
<evidence type="ECO:0000259" key="5">
    <source>
        <dbReference type="Pfam" id="PF01420"/>
    </source>
</evidence>
<dbReference type="AlphaFoldDB" id="A0AAC8QDL8"/>
<dbReference type="REBASE" id="113779">
    <property type="entry name" value="S.Age2261III"/>
</dbReference>
<name>A0AAC8QDL8_9BACT</name>
<evidence type="ECO:0000313" key="6">
    <source>
        <dbReference type="EMBL" id="AKJ05576.1"/>
    </source>
</evidence>
<comment type="similarity">
    <text evidence="1">Belongs to the type-I restriction system S methylase family.</text>
</comment>
<dbReference type="Proteomes" id="UP000256345">
    <property type="component" value="Unassembled WGS sequence"/>
</dbReference>
<dbReference type="Pfam" id="PF01420">
    <property type="entry name" value="Methylase_S"/>
    <property type="match status" value="1"/>
</dbReference>
<protein>
    <submittedName>
        <fullName evidence="7">Type I restriction enzyme S subunit</fullName>
    </submittedName>
    <submittedName>
        <fullName evidence="6">Type I restriction-modification system, specificity subunit S</fullName>
    </submittedName>
</protein>
<dbReference type="InterPro" id="IPR044946">
    <property type="entry name" value="Restrct_endonuc_typeI_TRD_sf"/>
</dbReference>
<feature type="domain" description="Type I restriction modification DNA specificity" evidence="5">
    <location>
        <begin position="8"/>
        <end position="189"/>
    </location>
</feature>
<sequence>MKATGEIPAGWTRATLGELVQVLRGVTYEKSASRDKSGPGLIPILRATNIGQHLDFDDLVFVPESCVSEEQRLRLGDIVVAASSGSRSVVGKAAPLSVAWTGSFGAFCVAVRPSALVNPRYIAFFFATGEYRERVSALAAGVNINNLKREHILSTPINLAPRNEQDRIVAELDKQFTRFDAGVEALKRVQAQIKRYRASVLKAACEGRLVSTEAELARREKRDYEPADKFLARILKERRARWEADQLAKMKAAGKPPKDDKWKAKYVEPESPNLSELPSLPTGWCWTTLRSISELQGGITKGQKRSPDERLRAVPYLRVANVQRGYLDLSEMKEIEATAAEIEELRLSRGDILFNEGGDRDKLGRGWIWQEELPLCIHQNHVFRARLYSREVEPKFVSHYANSAGQRYFVEQGKQTTNLASINLTKLGNLPVPLPPAHEQRRIVAEIDDRLSLADAAAGAVAMDCRRAEKLRQAILKAAFAGELATQNPNDEPASKLLERISAAVESKSVPKQGRAKQTTAAPKMKATR</sequence>
<dbReference type="SUPFAM" id="SSF116734">
    <property type="entry name" value="DNA methylase specificity domain"/>
    <property type="match status" value="2"/>
</dbReference>
<reference evidence="6 8" key="1">
    <citation type="submission" date="2015-05" db="EMBL/GenBank/DDBJ databases">
        <title>Genome assembly of Archangium gephyra DSM 2261.</title>
        <authorList>
            <person name="Sharma G."/>
            <person name="Subramanian S."/>
        </authorList>
    </citation>
    <scope>NUCLEOTIDE SEQUENCE [LARGE SCALE GENOMIC DNA]</scope>
    <source>
        <strain evidence="6 8">DSM 2261</strain>
    </source>
</reference>
<dbReference type="Gene3D" id="3.90.220.20">
    <property type="entry name" value="DNA methylase specificity domains"/>
    <property type="match status" value="2"/>
</dbReference>
<reference evidence="7 9" key="2">
    <citation type="submission" date="2018-08" db="EMBL/GenBank/DDBJ databases">
        <title>Genomic Encyclopedia of Archaeal and Bacterial Type Strains, Phase II (KMG-II): from individual species to whole genera.</title>
        <authorList>
            <person name="Goeker M."/>
        </authorList>
    </citation>
    <scope>NUCLEOTIDE SEQUENCE [LARGE SCALE GENOMIC DNA]</scope>
    <source>
        <strain evidence="7 9">DSM 2261</strain>
    </source>
</reference>
<dbReference type="CDD" id="cd17252">
    <property type="entry name" value="RMtype1_S_EcoKI-TRD1-CR1_like"/>
    <property type="match status" value="1"/>
</dbReference>
<dbReference type="Proteomes" id="UP000035579">
    <property type="component" value="Chromosome"/>
</dbReference>
<dbReference type="InterPro" id="IPR051212">
    <property type="entry name" value="Type-I_RE_S_subunit"/>
</dbReference>
<feature type="region of interest" description="Disordered" evidence="4">
    <location>
        <begin position="505"/>
        <end position="529"/>
    </location>
</feature>
<keyword evidence="9" id="KW-1185">Reference proteome</keyword>
<dbReference type="InterPro" id="IPR000055">
    <property type="entry name" value="Restrct_endonuc_typeI_TRD"/>
</dbReference>
<dbReference type="EMBL" id="QUMU01000002">
    <property type="protein sequence ID" value="REG36257.1"/>
    <property type="molecule type" value="Genomic_DNA"/>
</dbReference>
<dbReference type="PANTHER" id="PTHR43140:SF1">
    <property type="entry name" value="TYPE I RESTRICTION ENZYME ECOKI SPECIFICITY SUBUNIT"/>
    <property type="match status" value="1"/>
</dbReference>
<evidence type="ECO:0000256" key="3">
    <source>
        <dbReference type="ARBA" id="ARBA00023125"/>
    </source>
</evidence>
<evidence type="ECO:0000256" key="4">
    <source>
        <dbReference type="SAM" id="MobiDB-lite"/>
    </source>
</evidence>
<dbReference type="RefSeq" id="WP_075336025.1">
    <property type="nucleotide sequence ID" value="NZ_CP011509.1"/>
</dbReference>
<dbReference type="PANTHER" id="PTHR43140">
    <property type="entry name" value="TYPE-1 RESTRICTION ENZYME ECOKI SPECIFICITY PROTEIN"/>
    <property type="match status" value="1"/>
</dbReference>
<evidence type="ECO:0000256" key="2">
    <source>
        <dbReference type="ARBA" id="ARBA00022747"/>
    </source>
</evidence>
<keyword evidence="3" id="KW-0238">DNA-binding</keyword>
<dbReference type="EMBL" id="CP011509">
    <property type="protein sequence ID" value="AKJ05576.1"/>
    <property type="molecule type" value="Genomic_DNA"/>
</dbReference>
<evidence type="ECO:0000313" key="7">
    <source>
        <dbReference type="EMBL" id="REG36257.1"/>
    </source>
</evidence>
<dbReference type="GO" id="GO:0003677">
    <property type="term" value="F:DNA binding"/>
    <property type="evidence" value="ECO:0007669"/>
    <property type="project" value="UniProtKB-KW"/>
</dbReference>
<proteinExistence type="inferred from homology"/>
<gene>
    <name evidence="6" type="ORF">AA314_07202</name>
    <name evidence="7" type="ORF">ATI61_102634</name>
</gene>
<keyword evidence="2" id="KW-0680">Restriction system</keyword>
<evidence type="ECO:0000313" key="9">
    <source>
        <dbReference type="Proteomes" id="UP000256345"/>
    </source>
</evidence>
<evidence type="ECO:0000313" key="8">
    <source>
        <dbReference type="Proteomes" id="UP000035579"/>
    </source>
</evidence>
<evidence type="ECO:0000256" key="1">
    <source>
        <dbReference type="ARBA" id="ARBA00010923"/>
    </source>
</evidence>
<organism evidence="6 8">
    <name type="scientific">Archangium gephyra</name>
    <dbReference type="NCBI Taxonomy" id="48"/>
    <lineage>
        <taxon>Bacteria</taxon>
        <taxon>Pseudomonadati</taxon>
        <taxon>Myxococcota</taxon>
        <taxon>Myxococcia</taxon>
        <taxon>Myxococcales</taxon>
        <taxon>Cystobacterineae</taxon>
        <taxon>Archangiaceae</taxon>
        <taxon>Archangium</taxon>
    </lineage>
</organism>
<dbReference type="GO" id="GO:0009307">
    <property type="term" value="P:DNA restriction-modification system"/>
    <property type="evidence" value="ECO:0007669"/>
    <property type="project" value="UniProtKB-KW"/>
</dbReference>
<dbReference type="KEGG" id="age:AA314_07202"/>
<dbReference type="CDD" id="cd17253">
    <property type="entry name" value="RMtype1_S_Eco933I-TRD2-CR2_like"/>
    <property type="match status" value="1"/>
</dbReference>